<protein>
    <submittedName>
        <fullName evidence="1">Uncharacterized protein</fullName>
    </submittedName>
</protein>
<feature type="non-terminal residue" evidence="1">
    <location>
        <position position="75"/>
    </location>
</feature>
<reference evidence="1" key="1">
    <citation type="submission" date="2016-05" db="EMBL/GenBank/DDBJ databases">
        <authorList>
            <person name="Lavstsen T."/>
            <person name="Jespersen J.S."/>
        </authorList>
    </citation>
    <scope>NUCLEOTIDE SEQUENCE</scope>
    <source>
        <tissue evidence="1">Brain</tissue>
    </source>
</reference>
<sequence>PSCIFRQIWNMTGLQFYNFSCFSTPDPKDAITSLPCGVLQKPVECLFSMLIRCFGIVTTAKVCWTVVWSCLWSLL</sequence>
<name>A0A1A8J1K5_NOTKU</name>
<gene>
    <name evidence="1" type="primary">Nfu_g_1_008214</name>
</gene>
<organism evidence="1">
    <name type="scientific">Nothobranchius kuhntae</name>
    <name type="common">Beira killifish</name>
    <dbReference type="NCBI Taxonomy" id="321403"/>
    <lineage>
        <taxon>Eukaryota</taxon>
        <taxon>Metazoa</taxon>
        <taxon>Chordata</taxon>
        <taxon>Craniata</taxon>
        <taxon>Vertebrata</taxon>
        <taxon>Euteleostomi</taxon>
        <taxon>Actinopterygii</taxon>
        <taxon>Neopterygii</taxon>
        <taxon>Teleostei</taxon>
        <taxon>Neoteleostei</taxon>
        <taxon>Acanthomorphata</taxon>
        <taxon>Ovalentaria</taxon>
        <taxon>Atherinomorphae</taxon>
        <taxon>Cyprinodontiformes</taxon>
        <taxon>Nothobranchiidae</taxon>
        <taxon>Nothobranchius</taxon>
    </lineage>
</organism>
<proteinExistence type="predicted"/>
<evidence type="ECO:0000313" key="1">
    <source>
        <dbReference type="EMBL" id="SBR03477.1"/>
    </source>
</evidence>
<feature type="non-terminal residue" evidence="1">
    <location>
        <position position="1"/>
    </location>
</feature>
<dbReference type="AlphaFoldDB" id="A0A1A8J1K5"/>
<accession>A0A1A8J1K5</accession>
<dbReference type="EMBL" id="HAED01017032">
    <property type="protein sequence ID" value="SBR03477.1"/>
    <property type="molecule type" value="Transcribed_RNA"/>
</dbReference>
<reference evidence="1" key="2">
    <citation type="submission" date="2016-06" db="EMBL/GenBank/DDBJ databases">
        <title>The genome of a short-lived fish provides insights into sex chromosome evolution and the genetic control of aging.</title>
        <authorList>
            <person name="Reichwald K."/>
            <person name="Felder M."/>
            <person name="Petzold A."/>
            <person name="Koch P."/>
            <person name="Groth M."/>
            <person name="Platzer M."/>
        </authorList>
    </citation>
    <scope>NUCLEOTIDE SEQUENCE</scope>
    <source>
        <tissue evidence="1">Brain</tissue>
    </source>
</reference>